<organism evidence="5 6">
    <name type="scientific">Chitinophaga tropicalis</name>
    <dbReference type="NCBI Taxonomy" id="2683588"/>
    <lineage>
        <taxon>Bacteria</taxon>
        <taxon>Pseudomonadati</taxon>
        <taxon>Bacteroidota</taxon>
        <taxon>Chitinophagia</taxon>
        <taxon>Chitinophagales</taxon>
        <taxon>Chitinophagaceae</taxon>
        <taxon>Chitinophaga</taxon>
    </lineage>
</organism>
<accession>A0A7K1UBT7</accession>
<dbReference type="Gene3D" id="2.60.120.260">
    <property type="entry name" value="Galactose-binding domain-like"/>
    <property type="match status" value="2"/>
</dbReference>
<dbReference type="PANTHER" id="PTHR43817:SF1">
    <property type="entry name" value="HYDROLASE, FAMILY 43, PUTATIVE (AFU_ORTHOLOGUE AFUA_3G01660)-RELATED"/>
    <property type="match status" value="1"/>
</dbReference>
<dbReference type="InterPro" id="IPR008979">
    <property type="entry name" value="Galactose-bd-like_sf"/>
</dbReference>
<keyword evidence="5" id="KW-0238">DNA-binding</keyword>
<comment type="caution">
    <text evidence="5">The sequence shown here is derived from an EMBL/GenBank/DDBJ whole genome shotgun (WGS) entry which is preliminary data.</text>
</comment>
<dbReference type="GO" id="GO:0004553">
    <property type="term" value="F:hydrolase activity, hydrolyzing O-glycosyl compounds"/>
    <property type="evidence" value="ECO:0007669"/>
    <property type="project" value="UniProtKB-ARBA"/>
</dbReference>
<dbReference type="InterPro" id="IPR023296">
    <property type="entry name" value="Glyco_hydro_beta-prop_sf"/>
</dbReference>
<keyword evidence="2" id="KW-0378">Hydrolase</keyword>
<name>A0A7K1UBT7_9BACT</name>
<feature type="signal peptide" evidence="3">
    <location>
        <begin position="1"/>
        <end position="19"/>
    </location>
</feature>
<dbReference type="Proteomes" id="UP000461730">
    <property type="component" value="Unassembled WGS sequence"/>
</dbReference>
<protein>
    <submittedName>
        <fullName evidence="5">DNA-binding protein</fullName>
    </submittedName>
</protein>
<sequence>MRRCSLILLLSLFAIVVCAQDLDSLFRHPPASAKPWVFWYWMYASVTKEGITADLQAMKEAGIGGAYLMPIKGKAGTPFINPPVEQLSPAWWEMVRFARQEAARLGLQLGMHVSDGFALAGGPWITPEHSMQKVVWTTTLVNGNTLFNDTLPQPATNQNYYKDIAVLAWPSRQQEMQAPVVTSSLPDKPVQFLATPGSKESFRSEDPCWIQYAYAAPFTCYAVTIRTNGTNYQSHRLSISVSDDGEHFRPAGKLTPPRHGWQDAGIPVTHAITPVTARYFRFLYDREGSEPGAEDLDAAKWKQSLKINGIELWATPRINQFEGKSAAIWRIGASTKLPDTACIPLNSIINLTKNIDNKGRLRWKAPAGEWTILRIGHTSTGYTNATGGAGSGLECDKFDAAAVRTQFEHWFGEALRKTGEEQPARVLTHFHVDSWECGSQNWSAGFRKAFRQRRGYDLLKYLPAMAGYPVQNATASEEFLHDVRQTITELIQQNFYDTLAALAHARGCTFSAESMAPVMPGDGMLHYRTADIPMGEYWLRSPTHDKPNDMLDAISGAHIYGKQVIQAEAFTELRMAWDEHPGMLKTLADRNYAQGINKLVYHVFAHNPWMDRKPGMTLDGIGLYFQRDQTWWEPGRAWVTYAQRCQALLQQGRPVADIAVFTGEEIPRRAVLPERLVPVLPGIFGEDIVNSENNRLTNRGGPLREMPAGVTASANIADPAAWIDPLKGYAYDSFNEDALLRLAKVKDSMIVLPGGASYKMLVLPGVMAMAPEGNLFSLQTVNRLKQLIKEGATILVNGPVRLRNRPDSTFILDNTIKGPWQQPSFSTLGIAPDLVAKERKAARIAWTHRKGDGFDLWFISNQEEVQHTLELSFRISGKAPEIWDPVTGEQRMAGNWYTEKGRTVLPLQLPANGSVFVVFRKPATYSNTTPNQPSFTTLQTLDAPWKVFFDKTTHPVIFEKLADWSKHASEQARYYSGTAVYRQTVSWQGNVKERVFLDLGRVCNIASVKVNGTDCGIVWTPPFQVEVTNALKKGNNTIEIAVTNTWANRLTGDQLLTDSARTTFTTAPYRLDQTKLLPAGLLGPVTLKKEERVPDAVMQRIYNTVSTPHKYGLVMAPSDNSKKMDCPSIFRKGDKWYMVYIVYDGRGYETWLADSKDLLNWNVKGKMMSFSDTATTWDSNQKAGYIALQDYQWGGSYEWRPYKGKYWMSYIGGGDKGYEKGLLSVGIASTTKDIITAHEWERLNKPVLMATDSNVRWWENSTIYKSSVIYDSAKTTGYPFVMYYNARGDSLNPARGKERIGMAVSNDMEHWVRYGKEPVLDHFTGITGDAVIQKINDVWVMFYFGAFWKGKPGAFNRFACSYDLVHWTDWQGEDLISSTEPYDARFAHKSFVIYHDGIVYHFYCAVNDKDQRGIAVATSVDLGKSKLNFTDK</sequence>
<keyword evidence="6" id="KW-1185">Reference proteome</keyword>
<feature type="domain" description="Beta-mannosidase-like galactose-binding" evidence="4">
    <location>
        <begin position="976"/>
        <end position="1049"/>
    </location>
</feature>
<gene>
    <name evidence="5" type="ORF">GO493_26550</name>
</gene>
<dbReference type="SUPFAM" id="SSF49785">
    <property type="entry name" value="Galactose-binding domain-like"/>
    <property type="match status" value="2"/>
</dbReference>
<dbReference type="SUPFAM" id="SSF75005">
    <property type="entry name" value="Arabinanase/levansucrase/invertase"/>
    <property type="match status" value="1"/>
</dbReference>
<keyword evidence="1 3" id="KW-0732">Signal</keyword>
<evidence type="ECO:0000259" key="4">
    <source>
        <dbReference type="Pfam" id="PF22666"/>
    </source>
</evidence>
<dbReference type="EMBL" id="WRXN01000016">
    <property type="protein sequence ID" value="MVT11851.1"/>
    <property type="molecule type" value="Genomic_DNA"/>
</dbReference>
<evidence type="ECO:0000256" key="2">
    <source>
        <dbReference type="ARBA" id="ARBA00022801"/>
    </source>
</evidence>
<dbReference type="NCBIfam" id="NF045579">
    <property type="entry name" value="rhamnoside_JR"/>
    <property type="match status" value="1"/>
</dbReference>
<dbReference type="Gene3D" id="2.115.10.20">
    <property type="entry name" value="Glycosyl hydrolase domain, family 43"/>
    <property type="match status" value="2"/>
</dbReference>
<evidence type="ECO:0000313" key="5">
    <source>
        <dbReference type="EMBL" id="MVT11851.1"/>
    </source>
</evidence>
<dbReference type="GO" id="GO:0003677">
    <property type="term" value="F:DNA binding"/>
    <property type="evidence" value="ECO:0007669"/>
    <property type="project" value="UniProtKB-KW"/>
</dbReference>
<dbReference type="RefSeq" id="WP_157309270.1">
    <property type="nucleotide sequence ID" value="NZ_WRXN01000016.1"/>
</dbReference>
<dbReference type="Pfam" id="PF17132">
    <property type="entry name" value="Glyco_hydro_106"/>
    <property type="match status" value="2"/>
</dbReference>
<proteinExistence type="predicted"/>
<evidence type="ECO:0000313" key="6">
    <source>
        <dbReference type="Proteomes" id="UP000461730"/>
    </source>
</evidence>
<evidence type="ECO:0000256" key="3">
    <source>
        <dbReference type="SAM" id="SignalP"/>
    </source>
</evidence>
<dbReference type="InterPro" id="IPR054593">
    <property type="entry name" value="Beta-mannosidase-like_N2"/>
</dbReference>
<dbReference type="PANTHER" id="PTHR43817">
    <property type="entry name" value="GLYCOSYL HYDROLASE"/>
    <property type="match status" value="1"/>
</dbReference>
<feature type="chain" id="PRO_5029537572" evidence="3">
    <location>
        <begin position="20"/>
        <end position="1432"/>
    </location>
</feature>
<reference evidence="5 6" key="1">
    <citation type="submission" date="2019-12" db="EMBL/GenBank/DDBJ databases">
        <title>Chitinophaga sp. strain ysch24 (GDMCC 1.1355), whole genome shotgun sequence.</title>
        <authorList>
            <person name="Zhang X."/>
        </authorList>
    </citation>
    <scope>NUCLEOTIDE SEQUENCE [LARGE SCALE GENOMIC DNA]</scope>
    <source>
        <strain evidence="6">ysch24</strain>
    </source>
</reference>
<evidence type="ECO:0000256" key="1">
    <source>
        <dbReference type="ARBA" id="ARBA00022729"/>
    </source>
</evidence>
<dbReference type="Pfam" id="PF22666">
    <property type="entry name" value="Glyco_hydro_2_N2"/>
    <property type="match status" value="1"/>
</dbReference>